<accession>A0A284S1V5</accession>
<protein>
    <submittedName>
        <fullName evidence="1">Uncharacterized protein</fullName>
    </submittedName>
</protein>
<evidence type="ECO:0000313" key="1">
    <source>
        <dbReference type="EMBL" id="SJL14964.1"/>
    </source>
</evidence>
<dbReference type="Proteomes" id="UP000219338">
    <property type="component" value="Unassembled WGS sequence"/>
</dbReference>
<keyword evidence="2" id="KW-1185">Reference proteome</keyword>
<proteinExistence type="predicted"/>
<gene>
    <name evidence="1" type="ORF">ARMOST_18441</name>
</gene>
<evidence type="ECO:0000313" key="2">
    <source>
        <dbReference type="Proteomes" id="UP000219338"/>
    </source>
</evidence>
<name>A0A284S1V5_ARMOS</name>
<sequence length="72" mass="8003">MEVVCRLIGYPAVAITGYHWIEFIVTSARCLADIKIVALSWSEVVFLGFRDGQTVFAQDVTDRRVTLVGPCV</sequence>
<dbReference type="AlphaFoldDB" id="A0A284S1V5"/>
<dbReference type="EMBL" id="FUEG01000026">
    <property type="protein sequence ID" value="SJL14964.1"/>
    <property type="molecule type" value="Genomic_DNA"/>
</dbReference>
<reference evidence="2" key="1">
    <citation type="journal article" date="2017" name="Nat. Ecol. Evol.">
        <title>Genome expansion and lineage-specific genetic innovations in the forest pathogenic fungi Armillaria.</title>
        <authorList>
            <person name="Sipos G."/>
            <person name="Prasanna A.N."/>
            <person name="Walter M.C."/>
            <person name="O'Connor E."/>
            <person name="Balint B."/>
            <person name="Krizsan K."/>
            <person name="Kiss B."/>
            <person name="Hess J."/>
            <person name="Varga T."/>
            <person name="Slot J."/>
            <person name="Riley R."/>
            <person name="Boka B."/>
            <person name="Rigling D."/>
            <person name="Barry K."/>
            <person name="Lee J."/>
            <person name="Mihaltcheva S."/>
            <person name="LaButti K."/>
            <person name="Lipzen A."/>
            <person name="Waldron R."/>
            <person name="Moloney N.M."/>
            <person name="Sperisen C."/>
            <person name="Kredics L."/>
            <person name="Vagvoelgyi C."/>
            <person name="Patrignani A."/>
            <person name="Fitzpatrick D."/>
            <person name="Nagy I."/>
            <person name="Doyle S."/>
            <person name="Anderson J.B."/>
            <person name="Grigoriev I.V."/>
            <person name="Gueldener U."/>
            <person name="Muensterkoetter M."/>
            <person name="Nagy L.G."/>
        </authorList>
    </citation>
    <scope>NUCLEOTIDE SEQUENCE [LARGE SCALE GENOMIC DNA]</scope>
    <source>
        <strain evidence="2">C18/9</strain>
    </source>
</reference>
<organism evidence="1 2">
    <name type="scientific">Armillaria ostoyae</name>
    <name type="common">Armillaria root rot fungus</name>
    <dbReference type="NCBI Taxonomy" id="47428"/>
    <lineage>
        <taxon>Eukaryota</taxon>
        <taxon>Fungi</taxon>
        <taxon>Dikarya</taxon>
        <taxon>Basidiomycota</taxon>
        <taxon>Agaricomycotina</taxon>
        <taxon>Agaricomycetes</taxon>
        <taxon>Agaricomycetidae</taxon>
        <taxon>Agaricales</taxon>
        <taxon>Marasmiineae</taxon>
        <taxon>Physalacriaceae</taxon>
        <taxon>Armillaria</taxon>
    </lineage>
</organism>